<protein>
    <submittedName>
        <fullName evidence="1">Uncharacterized protein</fullName>
    </submittedName>
</protein>
<comment type="caution">
    <text evidence="1">The sequence shown here is derived from an EMBL/GenBank/DDBJ whole genome shotgun (WGS) entry which is preliminary data.</text>
</comment>
<dbReference type="EMBL" id="ASGP02000005">
    <property type="protein sequence ID" value="KAH9507077.1"/>
    <property type="molecule type" value="Genomic_DNA"/>
</dbReference>
<gene>
    <name evidence="1" type="ORF">DERF_011780</name>
</gene>
<organism evidence="1 2">
    <name type="scientific">Dermatophagoides farinae</name>
    <name type="common">American house dust mite</name>
    <dbReference type="NCBI Taxonomy" id="6954"/>
    <lineage>
        <taxon>Eukaryota</taxon>
        <taxon>Metazoa</taxon>
        <taxon>Ecdysozoa</taxon>
        <taxon>Arthropoda</taxon>
        <taxon>Chelicerata</taxon>
        <taxon>Arachnida</taxon>
        <taxon>Acari</taxon>
        <taxon>Acariformes</taxon>
        <taxon>Sarcoptiformes</taxon>
        <taxon>Astigmata</taxon>
        <taxon>Psoroptidia</taxon>
        <taxon>Analgoidea</taxon>
        <taxon>Pyroglyphidae</taxon>
        <taxon>Dermatophagoidinae</taxon>
        <taxon>Dermatophagoides</taxon>
    </lineage>
</organism>
<keyword evidence="2" id="KW-1185">Reference proteome</keyword>
<dbReference type="AlphaFoldDB" id="A0A922HXV0"/>
<name>A0A922HXV0_DERFA</name>
<evidence type="ECO:0000313" key="1">
    <source>
        <dbReference type="EMBL" id="KAH9507077.1"/>
    </source>
</evidence>
<dbReference type="Proteomes" id="UP000790347">
    <property type="component" value="Unassembled WGS sequence"/>
</dbReference>
<reference evidence="1" key="2">
    <citation type="journal article" date="2022" name="Res Sq">
        <title>Comparative Genomics Reveals Insights into the Divergent Evolution of Astigmatic Mites and Household Pest Adaptations.</title>
        <authorList>
            <person name="Xiong Q."/>
            <person name="Wan A.T.-Y."/>
            <person name="Liu X.-Y."/>
            <person name="Fung C.S.-H."/>
            <person name="Xiao X."/>
            <person name="Malainual N."/>
            <person name="Hou J."/>
            <person name="Wang L."/>
            <person name="Wang M."/>
            <person name="Yang K."/>
            <person name="Cui Y."/>
            <person name="Leung E."/>
            <person name="Nong W."/>
            <person name="Shin S.-K."/>
            <person name="Au S."/>
            <person name="Jeong K.Y."/>
            <person name="Chew F.T."/>
            <person name="Hui J."/>
            <person name="Leung T.F."/>
            <person name="Tungtrongchitr A."/>
            <person name="Zhong N."/>
            <person name="Liu Z."/>
            <person name="Tsui S."/>
        </authorList>
    </citation>
    <scope>NUCLEOTIDE SEQUENCE</scope>
    <source>
        <strain evidence="1">Derf</strain>
        <tissue evidence="1">Whole organism</tissue>
    </source>
</reference>
<reference evidence="1" key="1">
    <citation type="submission" date="2013-05" db="EMBL/GenBank/DDBJ databases">
        <authorList>
            <person name="Yim A.K.Y."/>
            <person name="Chan T.F."/>
            <person name="Ji K.M."/>
            <person name="Liu X.Y."/>
            <person name="Zhou J.W."/>
            <person name="Li R.Q."/>
            <person name="Yang K.Y."/>
            <person name="Li J."/>
            <person name="Li M."/>
            <person name="Law P.T.W."/>
            <person name="Wu Y.L."/>
            <person name="Cai Z.L."/>
            <person name="Qin H."/>
            <person name="Bao Y."/>
            <person name="Leung R.K.K."/>
            <person name="Ng P.K.S."/>
            <person name="Zou J."/>
            <person name="Zhong X.J."/>
            <person name="Ran P.X."/>
            <person name="Zhong N.S."/>
            <person name="Liu Z.G."/>
            <person name="Tsui S.K.W."/>
        </authorList>
    </citation>
    <scope>NUCLEOTIDE SEQUENCE</scope>
    <source>
        <strain evidence="1">Derf</strain>
        <tissue evidence="1">Whole organism</tissue>
    </source>
</reference>
<accession>A0A922HXV0</accession>
<sequence length="63" mass="7478">MASGCFVCNNNTRFEFVKIVQLRPHEIGFAVFFFLTRNKFVQCNGYGYNNDDDDNNKFDRDER</sequence>
<evidence type="ECO:0000313" key="2">
    <source>
        <dbReference type="Proteomes" id="UP000790347"/>
    </source>
</evidence>
<proteinExistence type="predicted"/>